<evidence type="ECO:0000313" key="3">
    <source>
        <dbReference type="Proteomes" id="UP000054166"/>
    </source>
</evidence>
<dbReference type="HOGENOM" id="CLU_2159383_0_0_1"/>
<reference evidence="3" key="2">
    <citation type="submission" date="2015-01" db="EMBL/GenBank/DDBJ databases">
        <title>Evolutionary Origins and Diversification of the Mycorrhizal Mutualists.</title>
        <authorList>
            <consortium name="DOE Joint Genome Institute"/>
            <consortium name="Mycorrhizal Genomics Consortium"/>
            <person name="Kohler A."/>
            <person name="Kuo A."/>
            <person name="Nagy L.G."/>
            <person name="Floudas D."/>
            <person name="Copeland A."/>
            <person name="Barry K.W."/>
            <person name="Cichocki N."/>
            <person name="Veneault-Fourrey C."/>
            <person name="LaButti K."/>
            <person name="Lindquist E.A."/>
            <person name="Lipzen A."/>
            <person name="Lundell T."/>
            <person name="Morin E."/>
            <person name="Murat C."/>
            <person name="Riley R."/>
            <person name="Ohm R."/>
            <person name="Sun H."/>
            <person name="Tunlid A."/>
            <person name="Henrissat B."/>
            <person name="Grigoriev I.V."/>
            <person name="Hibbett D.S."/>
            <person name="Martin F."/>
        </authorList>
    </citation>
    <scope>NUCLEOTIDE SEQUENCE [LARGE SCALE GENOMIC DNA]</scope>
    <source>
        <strain evidence="3">F 1598</strain>
    </source>
</reference>
<evidence type="ECO:0000313" key="2">
    <source>
        <dbReference type="EMBL" id="KIM71474.1"/>
    </source>
</evidence>
<dbReference type="STRING" id="765440.A0A0C3ETQ6"/>
<feature type="compositionally biased region" description="Acidic residues" evidence="1">
    <location>
        <begin position="80"/>
        <end position="89"/>
    </location>
</feature>
<proteinExistence type="predicted"/>
<feature type="region of interest" description="Disordered" evidence="1">
    <location>
        <begin position="73"/>
        <end position="98"/>
    </location>
</feature>
<reference evidence="2 3" key="1">
    <citation type="submission" date="2014-04" db="EMBL/GenBank/DDBJ databases">
        <authorList>
            <consortium name="DOE Joint Genome Institute"/>
            <person name="Kuo A."/>
            <person name="Tarkka M."/>
            <person name="Buscot F."/>
            <person name="Kohler A."/>
            <person name="Nagy L.G."/>
            <person name="Floudas D."/>
            <person name="Copeland A."/>
            <person name="Barry K.W."/>
            <person name="Cichocki N."/>
            <person name="Veneault-Fourrey C."/>
            <person name="LaButti K."/>
            <person name="Lindquist E.A."/>
            <person name="Lipzen A."/>
            <person name="Lundell T."/>
            <person name="Morin E."/>
            <person name="Murat C."/>
            <person name="Sun H."/>
            <person name="Tunlid A."/>
            <person name="Henrissat B."/>
            <person name="Grigoriev I.V."/>
            <person name="Hibbett D.S."/>
            <person name="Martin F."/>
            <person name="Nordberg H.P."/>
            <person name="Cantor M.N."/>
            <person name="Hua S.X."/>
        </authorList>
    </citation>
    <scope>NUCLEOTIDE SEQUENCE [LARGE SCALE GENOMIC DNA]</scope>
    <source>
        <strain evidence="2 3">F 1598</strain>
    </source>
</reference>
<dbReference type="InParanoid" id="A0A0C3ETQ6"/>
<name>A0A0C3ETQ6_PILCF</name>
<dbReference type="Proteomes" id="UP000054166">
    <property type="component" value="Unassembled WGS sequence"/>
</dbReference>
<dbReference type="AlphaFoldDB" id="A0A0C3ETQ6"/>
<protein>
    <submittedName>
        <fullName evidence="2">Uncharacterized protein</fullName>
    </submittedName>
</protein>
<organism evidence="2 3">
    <name type="scientific">Piloderma croceum (strain F 1598)</name>
    <dbReference type="NCBI Taxonomy" id="765440"/>
    <lineage>
        <taxon>Eukaryota</taxon>
        <taxon>Fungi</taxon>
        <taxon>Dikarya</taxon>
        <taxon>Basidiomycota</taxon>
        <taxon>Agaricomycotina</taxon>
        <taxon>Agaricomycetes</taxon>
        <taxon>Agaricomycetidae</taxon>
        <taxon>Atheliales</taxon>
        <taxon>Atheliaceae</taxon>
        <taxon>Piloderma</taxon>
    </lineage>
</organism>
<gene>
    <name evidence="2" type="ORF">PILCRDRAFT_17044</name>
</gene>
<accession>A0A0C3ETQ6</accession>
<evidence type="ECO:0000256" key="1">
    <source>
        <dbReference type="SAM" id="MobiDB-lite"/>
    </source>
</evidence>
<dbReference type="EMBL" id="KN833305">
    <property type="protein sequence ID" value="KIM71474.1"/>
    <property type="molecule type" value="Genomic_DNA"/>
</dbReference>
<sequence>MPKKYSVQSIVGYSSPETMGGVNKEARNDALFEKFRDNQDRYTLIETKITNGQDAQLVMILCPSFGDKDAGLLGGNGQIEGEEGFSDDDSSPKPALDKVDELMVHIPYDID</sequence>
<keyword evidence="3" id="KW-1185">Reference proteome</keyword>